<dbReference type="Proteomes" id="UP001217838">
    <property type="component" value="Unassembled WGS sequence"/>
</dbReference>
<accession>A0ABT5BNV5</accession>
<feature type="chain" id="PRO_5047176693" evidence="2">
    <location>
        <begin position="19"/>
        <end position="133"/>
    </location>
</feature>
<name>A0ABT5BNV5_9BACT</name>
<evidence type="ECO:0000256" key="2">
    <source>
        <dbReference type="SAM" id="SignalP"/>
    </source>
</evidence>
<feature type="transmembrane region" description="Helical" evidence="1">
    <location>
        <begin position="89"/>
        <end position="108"/>
    </location>
</feature>
<feature type="transmembrane region" description="Helical" evidence="1">
    <location>
        <begin position="44"/>
        <end position="69"/>
    </location>
</feature>
<keyword evidence="1" id="KW-1133">Transmembrane helix</keyword>
<dbReference type="EMBL" id="JAQNDN010000024">
    <property type="protein sequence ID" value="MDC0674616.1"/>
    <property type="molecule type" value="Genomic_DNA"/>
</dbReference>
<organism evidence="3 4">
    <name type="scientific">Nannocystis radixulma</name>
    <dbReference type="NCBI Taxonomy" id="2995305"/>
    <lineage>
        <taxon>Bacteria</taxon>
        <taxon>Pseudomonadati</taxon>
        <taxon>Myxococcota</taxon>
        <taxon>Polyangia</taxon>
        <taxon>Nannocystales</taxon>
        <taxon>Nannocystaceae</taxon>
        <taxon>Nannocystis</taxon>
    </lineage>
</organism>
<sequence>MTWALALACASPPRPAQAQPPAPGVVTPAGELQAWRAKRRSLQLVTGLSGGFMAASFVTGASMLAWLFWPRATDCLDCDNDGFGEAWTAIVMLPTAALLAIPTGIFGARLRRHERARPSARIRPAPGGLKIQF</sequence>
<evidence type="ECO:0000256" key="1">
    <source>
        <dbReference type="SAM" id="Phobius"/>
    </source>
</evidence>
<keyword evidence="4" id="KW-1185">Reference proteome</keyword>
<evidence type="ECO:0000313" key="3">
    <source>
        <dbReference type="EMBL" id="MDC0674616.1"/>
    </source>
</evidence>
<protein>
    <submittedName>
        <fullName evidence="3">Uncharacterized protein</fullName>
    </submittedName>
</protein>
<comment type="caution">
    <text evidence="3">The sequence shown here is derived from an EMBL/GenBank/DDBJ whole genome shotgun (WGS) entry which is preliminary data.</text>
</comment>
<keyword evidence="2" id="KW-0732">Signal</keyword>
<evidence type="ECO:0000313" key="4">
    <source>
        <dbReference type="Proteomes" id="UP001217838"/>
    </source>
</evidence>
<keyword evidence="1" id="KW-0812">Transmembrane</keyword>
<dbReference type="RefSeq" id="WP_272009026.1">
    <property type="nucleotide sequence ID" value="NZ_JAQNDN010000024.1"/>
</dbReference>
<gene>
    <name evidence="3" type="ORF">POL58_43110</name>
</gene>
<proteinExistence type="predicted"/>
<feature type="signal peptide" evidence="2">
    <location>
        <begin position="1"/>
        <end position="18"/>
    </location>
</feature>
<keyword evidence="1" id="KW-0472">Membrane</keyword>
<reference evidence="3 4" key="1">
    <citation type="submission" date="2022-11" db="EMBL/GenBank/DDBJ databases">
        <title>Minimal conservation of predation-associated metabolite biosynthetic gene clusters underscores biosynthetic potential of Myxococcota including descriptions for ten novel species: Archangium lansinium sp. nov., Myxococcus landrumus sp. nov., Nannocystis bai.</title>
        <authorList>
            <person name="Ahearne A."/>
            <person name="Stevens C."/>
            <person name="Dowd S."/>
        </authorList>
    </citation>
    <scope>NUCLEOTIDE SEQUENCE [LARGE SCALE GENOMIC DNA]</scope>
    <source>
        <strain evidence="3 4">NCELM</strain>
    </source>
</reference>